<dbReference type="Pfam" id="PF02634">
    <property type="entry name" value="FdhD-NarQ"/>
    <property type="match status" value="1"/>
</dbReference>
<dbReference type="GO" id="GO:0016783">
    <property type="term" value="F:sulfurtransferase activity"/>
    <property type="evidence" value="ECO:0007669"/>
    <property type="project" value="InterPro"/>
</dbReference>
<evidence type="ECO:0000313" key="1">
    <source>
        <dbReference type="EMBL" id="EHM42499.1"/>
    </source>
</evidence>
<organism evidence="1 2">
    <name type="scientific">Anaeroglobus geminatus F0357</name>
    <dbReference type="NCBI Taxonomy" id="861450"/>
    <lineage>
        <taxon>Bacteria</taxon>
        <taxon>Bacillati</taxon>
        <taxon>Bacillota</taxon>
        <taxon>Negativicutes</taxon>
        <taxon>Veillonellales</taxon>
        <taxon>Veillonellaceae</taxon>
        <taxon>Anaeroglobus</taxon>
    </lineage>
</organism>
<dbReference type="PATRIC" id="fig|861450.3.peg.606"/>
<proteinExistence type="predicted"/>
<gene>
    <name evidence="1" type="ORF">HMPREF0080_00633</name>
</gene>
<dbReference type="Proteomes" id="UP000005481">
    <property type="component" value="Unassembled WGS sequence"/>
</dbReference>
<accession>G9YG69</accession>
<dbReference type="EMBL" id="AGCJ01000018">
    <property type="protein sequence ID" value="EHM42499.1"/>
    <property type="molecule type" value="Genomic_DNA"/>
</dbReference>
<reference evidence="1 2" key="1">
    <citation type="submission" date="2011-08" db="EMBL/GenBank/DDBJ databases">
        <authorList>
            <person name="Weinstock G."/>
            <person name="Sodergren E."/>
            <person name="Clifton S."/>
            <person name="Fulton L."/>
            <person name="Fulton B."/>
            <person name="Courtney L."/>
            <person name="Fronick C."/>
            <person name="Harrison M."/>
            <person name="Strong C."/>
            <person name="Farmer C."/>
            <person name="Delahaunty K."/>
            <person name="Markovic C."/>
            <person name="Hall O."/>
            <person name="Minx P."/>
            <person name="Tomlinson C."/>
            <person name="Mitreva M."/>
            <person name="Hou S."/>
            <person name="Chen J."/>
            <person name="Wollam A."/>
            <person name="Pepin K.H."/>
            <person name="Johnson M."/>
            <person name="Bhonagiri V."/>
            <person name="Zhang X."/>
            <person name="Suruliraj S."/>
            <person name="Warren W."/>
            <person name="Chinwalla A."/>
            <person name="Mardis E.R."/>
            <person name="Wilson R.K."/>
        </authorList>
    </citation>
    <scope>NUCLEOTIDE SEQUENCE [LARGE SCALE GENOMIC DNA]</scope>
    <source>
        <strain evidence="1 2">F0357</strain>
    </source>
</reference>
<protein>
    <submittedName>
        <fullName evidence="1">Uncharacterized protein</fullName>
    </submittedName>
</protein>
<dbReference type="InterPro" id="IPR016193">
    <property type="entry name" value="Cytidine_deaminase-like"/>
</dbReference>
<name>G9YG69_9FIRM</name>
<keyword evidence="2" id="KW-1185">Reference proteome</keyword>
<dbReference type="AlphaFoldDB" id="G9YG69"/>
<dbReference type="InterPro" id="IPR003786">
    <property type="entry name" value="FdhD"/>
</dbReference>
<dbReference type="RefSeq" id="WP_006789622.1">
    <property type="nucleotide sequence ID" value="NZ_JH417572.1"/>
</dbReference>
<dbReference type="STRING" id="861450.HMPREF0080_00633"/>
<sequence>MGLKEVQESDVLKFSPCTDISYVAYRADTGAESVQGPLSEETMVPVWINGVEKGILIASPQDIYHLAIGYVLAEGLIPAYADIESVTVEGDRVNVKTTKEAHPIPAPCPDRLGTVRADEICSYGGLLDSLSAAHHASHGIHEGALVRKGKSSPMPKTSGAIMYWIVCAAL</sequence>
<dbReference type="Gene3D" id="3.10.20.10">
    <property type="match status" value="1"/>
</dbReference>
<dbReference type="HOGENOM" id="CLU_1567431_0_0_9"/>
<evidence type="ECO:0000313" key="2">
    <source>
        <dbReference type="Proteomes" id="UP000005481"/>
    </source>
</evidence>
<comment type="caution">
    <text evidence="1">The sequence shown here is derived from an EMBL/GenBank/DDBJ whole genome shotgun (WGS) entry which is preliminary data.</text>
</comment>
<dbReference type="eggNOG" id="COG1526">
    <property type="taxonomic scope" value="Bacteria"/>
</dbReference>
<dbReference type="SUPFAM" id="SSF53927">
    <property type="entry name" value="Cytidine deaminase-like"/>
    <property type="match status" value="1"/>
</dbReference>